<dbReference type="Proteomes" id="UP000033187">
    <property type="component" value="Chromosome 1"/>
</dbReference>
<dbReference type="KEGG" id="fiy:BN1229_v1_2162"/>
<evidence type="ECO:0000313" key="2">
    <source>
        <dbReference type="Proteomes" id="UP000033187"/>
    </source>
</evidence>
<dbReference type="AlphaFoldDB" id="A0A0D6JFD5"/>
<proteinExistence type="predicted"/>
<keyword evidence="2" id="KW-1185">Reference proteome</keyword>
<dbReference type="RefSeq" id="WP_046478183.1">
    <property type="nucleotide sequence ID" value="NZ_LN829118.1"/>
</dbReference>
<protein>
    <submittedName>
        <fullName evidence="1">Uncharacterized protein</fullName>
    </submittedName>
</protein>
<gene>
    <name evidence="1" type="ORF">YBN1229_v1_2162</name>
</gene>
<reference evidence="2" key="1">
    <citation type="submission" date="2015-02" db="EMBL/GenBank/DDBJ databases">
        <authorList>
            <person name="Chooi Y.-H."/>
        </authorList>
    </citation>
    <scope>NUCLEOTIDE SEQUENCE [LARGE SCALE GENOMIC DNA]</scope>
    <source>
        <strain evidence="2">strain Y</strain>
    </source>
</reference>
<organism evidence="1 2">
    <name type="scientific">Candidatus Filomicrobium marinum</name>
    <dbReference type="NCBI Taxonomy" id="1608628"/>
    <lineage>
        <taxon>Bacteria</taxon>
        <taxon>Pseudomonadati</taxon>
        <taxon>Pseudomonadota</taxon>
        <taxon>Alphaproteobacteria</taxon>
        <taxon>Hyphomicrobiales</taxon>
        <taxon>Hyphomicrobiaceae</taxon>
        <taxon>Filomicrobium</taxon>
    </lineage>
</organism>
<evidence type="ECO:0000313" key="1">
    <source>
        <dbReference type="EMBL" id="CPR19428.1"/>
    </source>
</evidence>
<sequence>MIRQVLQPKFDVAEPIGWLSVDVARVAERFSLQFERYHESGLGGGRACVVQTDSGRSFGLDARDYHQELHGLHVEVIAEGQDIIDFGVDALLDELLSSLSLSPQQIIGRNYHAYEVAVRLVEWQKSKSTIHRD</sequence>
<accession>A0A0D6JFD5</accession>
<dbReference type="KEGG" id="fil:BN1229_v1_2162"/>
<name>A0A0D6JFD5_9HYPH</name>
<dbReference type="EMBL" id="LN829119">
    <property type="protein sequence ID" value="CPR19428.1"/>
    <property type="molecule type" value="Genomic_DNA"/>
</dbReference>